<dbReference type="InterPro" id="IPR001091">
    <property type="entry name" value="RM_Methyltransferase"/>
</dbReference>
<evidence type="ECO:0000259" key="4">
    <source>
        <dbReference type="Pfam" id="PF01555"/>
    </source>
</evidence>
<dbReference type="RefSeq" id="WP_308197686.1">
    <property type="nucleotide sequence ID" value="NZ_JAMZDZ010000001.1"/>
</dbReference>
<keyword evidence="6" id="KW-1185">Reference proteome</keyword>
<dbReference type="Gene3D" id="3.40.50.150">
    <property type="entry name" value="Vaccinia Virus protein VP39"/>
    <property type="match status" value="1"/>
</dbReference>
<dbReference type="InterPro" id="IPR029063">
    <property type="entry name" value="SAM-dependent_MTases_sf"/>
</dbReference>
<evidence type="ECO:0000313" key="5">
    <source>
        <dbReference type="EMBL" id="MFC4131217.1"/>
    </source>
</evidence>
<keyword evidence="1" id="KW-0489">Methyltransferase</keyword>
<dbReference type="Proteomes" id="UP001595816">
    <property type="component" value="Unassembled WGS sequence"/>
</dbReference>
<feature type="domain" description="DNA methylase N-4/N-6" evidence="4">
    <location>
        <begin position="70"/>
        <end position="314"/>
    </location>
</feature>
<comment type="caution">
    <text evidence="5">The sequence shown here is derived from an EMBL/GenBank/DDBJ whole genome shotgun (WGS) entry which is preliminary data.</text>
</comment>
<evidence type="ECO:0000313" key="6">
    <source>
        <dbReference type="Proteomes" id="UP001595816"/>
    </source>
</evidence>
<dbReference type="Pfam" id="PF01555">
    <property type="entry name" value="N6_N4_Mtase"/>
    <property type="match status" value="1"/>
</dbReference>
<name>A0ABV8LLM7_9ACTN</name>
<sequence length="315" mass="34199">MRPGHSVPRRRAAGPRGDACRQRRLHGHLTALLGAARLRHGTWTGGDSTCPHTTPPACTQCAARWHDPQQGLEPTHDTYLVRLLSVFDEIARVLTPQGTVWLNLADAYTSRRRQLLTTATPAGKQPLGVPWRAALRLQERGWILRNAIVWAKPNPMPSSVKDRFTTTYEHLFLLTRAAKYWFDLDSIRVPLTRPEALDGTRVIGGSHKGRTGGIDATTRTRGASVYGASKHDHPHLHAAATAANLRPTGTRHNASHPLGRNPGDVWTLPTRPYHGAHVAPFPIDLPLRAIAAGCPPAGVVCDPYSGTATTGLAAA</sequence>
<accession>A0ABV8LLM7</accession>
<proteinExistence type="inferred from homology"/>
<comment type="similarity">
    <text evidence="3">Belongs to the N(4)/N(6)-methyltransferase family.</text>
</comment>
<organism evidence="5 6">
    <name type="scientific">Hamadaea flava</name>
    <dbReference type="NCBI Taxonomy" id="1742688"/>
    <lineage>
        <taxon>Bacteria</taxon>
        <taxon>Bacillati</taxon>
        <taxon>Actinomycetota</taxon>
        <taxon>Actinomycetes</taxon>
        <taxon>Micromonosporales</taxon>
        <taxon>Micromonosporaceae</taxon>
        <taxon>Hamadaea</taxon>
    </lineage>
</organism>
<evidence type="ECO:0000256" key="2">
    <source>
        <dbReference type="ARBA" id="ARBA00022679"/>
    </source>
</evidence>
<dbReference type="InterPro" id="IPR002941">
    <property type="entry name" value="DNA_methylase_N4/N6"/>
</dbReference>
<evidence type="ECO:0000256" key="1">
    <source>
        <dbReference type="ARBA" id="ARBA00022603"/>
    </source>
</evidence>
<dbReference type="PRINTS" id="PR00508">
    <property type="entry name" value="S21N4MTFRASE"/>
</dbReference>
<reference evidence="6" key="1">
    <citation type="journal article" date="2019" name="Int. J. Syst. Evol. Microbiol.">
        <title>The Global Catalogue of Microorganisms (GCM) 10K type strain sequencing project: providing services to taxonomists for standard genome sequencing and annotation.</title>
        <authorList>
            <consortium name="The Broad Institute Genomics Platform"/>
            <consortium name="The Broad Institute Genome Sequencing Center for Infectious Disease"/>
            <person name="Wu L."/>
            <person name="Ma J."/>
        </authorList>
    </citation>
    <scope>NUCLEOTIDE SEQUENCE [LARGE SCALE GENOMIC DNA]</scope>
    <source>
        <strain evidence="6">CGMCC 4.7289</strain>
    </source>
</reference>
<dbReference type="SUPFAM" id="SSF53335">
    <property type="entry name" value="S-adenosyl-L-methionine-dependent methyltransferases"/>
    <property type="match status" value="1"/>
</dbReference>
<protein>
    <recommendedName>
        <fullName evidence="3">Methyltransferase</fullName>
        <ecNumber evidence="3">2.1.1.-</ecNumber>
    </recommendedName>
</protein>
<keyword evidence="2" id="KW-0808">Transferase</keyword>
<dbReference type="EC" id="2.1.1.-" evidence="3"/>
<dbReference type="EMBL" id="JBHSAY010000006">
    <property type="protein sequence ID" value="MFC4131217.1"/>
    <property type="molecule type" value="Genomic_DNA"/>
</dbReference>
<evidence type="ECO:0000256" key="3">
    <source>
        <dbReference type="RuleBase" id="RU362026"/>
    </source>
</evidence>
<gene>
    <name evidence="5" type="ORF">ACFOZ4_11440</name>
</gene>